<protein>
    <submittedName>
        <fullName evidence="1">Uncharacterized protein</fullName>
    </submittedName>
</protein>
<organism evidence="1 2">
    <name type="scientific">Xenoophorus captivus</name>
    <dbReference type="NCBI Taxonomy" id="1517983"/>
    <lineage>
        <taxon>Eukaryota</taxon>
        <taxon>Metazoa</taxon>
        <taxon>Chordata</taxon>
        <taxon>Craniata</taxon>
        <taxon>Vertebrata</taxon>
        <taxon>Euteleostomi</taxon>
        <taxon>Actinopterygii</taxon>
        <taxon>Neopterygii</taxon>
        <taxon>Teleostei</taxon>
        <taxon>Neoteleostei</taxon>
        <taxon>Acanthomorphata</taxon>
        <taxon>Ovalentaria</taxon>
        <taxon>Atherinomorphae</taxon>
        <taxon>Cyprinodontiformes</taxon>
        <taxon>Goodeidae</taxon>
        <taxon>Xenoophorus</taxon>
    </lineage>
</organism>
<comment type="caution">
    <text evidence="1">The sequence shown here is derived from an EMBL/GenBank/DDBJ whole genome shotgun (WGS) entry which is preliminary data.</text>
</comment>
<reference evidence="1 2" key="1">
    <citation type="submission" date="2021-06" db="EMBL/GenBank/DDBJ databases">
        <authorList>
            <person name="Palmer J.M."/>
        </authorList>
    </citation>
    <scope>NUCLEOTIDE SEQUENCE [LARGE SCALE GENOMIC DNA]</scope>
    <source>
        <strain evidence="1 2">XC_2019</strain>
        <tissue evidence="1">Muscle</tissue>
    </source>
</reference>
<proteinExistence type="predicted"/>
<accession>A0ABV0RBM6</accession>
<dbReference type="EMBL" id="JAHRIN010042128">
    <property type="protein sequence ID" value="MEQ2205531.1"/>
    <property type="molecule type" value="Genomic_DNA"/>
</dbReference>
<feature type="non-terminal residue" evidence="1">
    <location>
        <position position="1"/>
    </location>
</feature>
<gene>
    <name evidence="1" type="ORF">XENOCAPTIV_001891</name>
</gene>
<sequence length="135" mass="14606">VTFVSDVPVGTTQPRKGFHVWVVVDLVFHGRIIPQIKILFVEIINEEQSCSGWGVVEQCVASGYPRKVTSLDTLSASTPSVCEAVPIIEPSAVTLRCRDLLVVSGVRSNPAELYSSDVGKMCVCLICFHAGMLSL</sequence>
<name>A0ABV0RBM6_9TELE</name>
<keyword evidence="2" id="KW-1185">Reference proteome</keyword>
<evidence type="ECO:0000313" key="2">
    <source>
        <dbReference type="Proteomes" id="UP001434883"/>
    </source>
</evidence>
<dbReference type="Proteomes" id="UP001434883">
    <property type="component" value="Unassembled WGS sequence"/>
</dbReference>
<evidence type="ECO:0000313" key="1">
    <source>
        <dbReference type="EMBL" id="MEQ2205531.1"/>
    </source>
</evidence>